<dbReference type="GO" id="GO:0005506">
    <property type="term" value="F:iron ion binding"/>
    <property type="evidence" value="ECO:0007669"/>
    <property type="project" value="InterPro"/>
</dbReference>
<feature type="transmembrane region" description="Helical" evidence="10">
    <location>
        <begin position="720"/>
        <end position="741"/>
    </location>
</feature>
<dbReference type="InterPro" id="IPR017972">
    <property type="entry name" value="Cyt_P450_CS"/>
</dbReference>
<keyword evidence="7 10" id="KW-0472">Membrane</keyword>
<dbReference type="GO" id="GO:0016020">
    <property type="term" value="C:membrane"/>
    <property type="evidence" value="ECO:0007669"/>
    <property type="project" value="UniProtKB-SubCell"/>
</dbReference>
<dbReference type="PANTHER" id="PTHR23502:SF68">
    <property type="entry name" value="MULTIDRUG TRANSPORTER, PUTATIVE (AFU_ORTHOLOGUE AFUA_3G01120)-RELATED"/>
    <property type="match status" value="1"/>
</dbReference>
<organism evidence="12 13">
    <name type="scientific">Gibberella subglutinans</name>
    <name type="common">Fusarium subglutinans</name>
    <dbReference type="NCBI Taxonomy" id="42677"/>
    <lineage>
        <taxon>Eukaryota</taxon>
        <taxon>Fungi</taxon>
        <taxon>Dikarya</taxon>
        <taxon>Ascomycota</taxon>
        <taxon>Pezizomycotina</taxon>
        <taxon>Sordariomycetes</taxon>
        <taxon>Hypocreomycetidae</taxon>
        <taxon>Hypocreales</taxon>
        <taxon>Nectriaceae</taxon>
        <taxon>Fusarium</taxon>
        <taxon>Fusarium fujikuroi species complex</taxon>
    </lineage>
</organism>
<evidence type="ECO:0000256" key="3">
    <source>
        <dbReference type="ARBA" id="ARBA00022692"/>
    </source>
</evidence>
<evidence type="ECO:0000256" key="4">
    <source>
        <dbReference type="ARBA" id="ARBA00022723"/>
    </source>
</evidence>
<feature type="transmembrane region" description="Helical" evidence="10">
    <location>
        <begin position="631"/>
        <end position="649"/>
    </location>
</feature>
<comment type="cofactor">
    <cofactor evidence="9">
        <name>heme</name>
        <dbReference type="ChEBI" id="CHEBI:30413"/>
    </cofactor>
</comment>
<keyword evidence="3 10" id="KW-0812">Transmembrane</keyword>
<dbReference type="PRINTS" id="PR00385">
    <property type="entry name" value="P450"/>
</dbReference>
<dbReference type="GO" id="GO:0016705">
    <property type="term" value="F:oxidoreductase activity, acting on paired donors, with incorporation or reduction of molecular oxygen"/>
    <property type="evidence" value="ECO:0007669"/>
    <property type="project" value="InterPro"/>
</dbReference>
<dbReference type="InterPro" id="IPR001128">
    <property type="entry name" value="Cyt_P450"/>
</dbReference>
<dbReference type="GO" id="GO:0022857">
    <property type="term" value="F:transmembrane transporter activity"/>
    <property type="evidence" value="ECO:0007669"/>
    <property type="project" value="InterPro"/>
</dbReference>
<evidence type="ECO:0000256" key="9">
    <source>
        <dbReference type="PIRSR" id="PIRSR602401-1"/>
    </source>
</evidence>
<dbReference type="GO" id="GO:0020037">
    <property type="term" value="F:heme binding"/>
    <property type="evidence" value="ECO:0007669"/>
    <property type="project" value="InterPro"/>
</dbReference>
<evidence type="ECO:0000256" key="8">
    <source>
        <dbReference type="ARBA" id="ARBA00023180"/>
    </source>
</evidence>
<accession>A0A8H5Q9G7</accession>
<dbReference type="InterPro" id="IPR036396">
    <property type="entry name" value="Cyt_P450_sf"/>
</dbReference>
<dbReference type="PROSITE" id="PS50850">
    <property type="entry name" value="MFS"/>
    <property type="match status" value="1"/>
</dbReference>
<dbReference type="AlphaFoldDB" id="A0A8H5Q9G7"/>
<keyword evidence="4 9" id="KW-0479">Metal-binding</keyword>
<keyword evidence="6 9" id="KW-0408">Iron</keyword>
<dbReference type="SUPFAM" id="SSF103473">
    <property type="entry name" value="MFS general substrate transporter"/>
    <property type="match status" value="1"/>
</dbReference>
<dbReference type="PROSITE" id="PS00086">
    <property type="entry name" value="CYTOCHROME_P450"/>
    <property type="match status" value="1"/>
</dbReference>
<evidence type="ECO:0000256" key="5">
    <source>
        <dbReference type="ARBA" id="ARBA00022989"/>
    </source>
</evidence>
<dbReference type="InterPro" id="IPR011701">
    <property type="entry name" value="MFS"/>
</dbReference>
<feature type="transmembrane region" description="Helical" evidence="10">
    <location>
        <begin position="819"/>
        <end position="842"/>
    </location>
</feature>
<dbReference type="EMBL" id="JAAOAV010000023">
    <property type="protein sequence ID" value="KAF5611109.1"/>
    <property type="molecule type" value="Genomic_DNA"/>
</dbReference>
<keyword evidence="13" id="KW-1185">Reference proteome</keyword>
<evidence type="ECO:0000313" key="12">
    <source>
        <dbReference type="EMBL" id="KAF5611109.1"/>
    </source>
</evidence>
<dbReference type="PANTHER" id="PTHR23502">
    <property type="entry name" value="MAJOR FACILITATOR SUPERFAMILY"/>
    <property type="match status" value="1"/>
</dbReference>
<name>A0A8H5Q9G7_GIBSU</name>
<feature type="domain" description="Major facilitator superfamily (MFS) profile" evidence="11">
    <location>
        <begin position="594"/>
        <end position="921"/>
    </location>
</feature>
<dbReference type="RefSeq" id="XP_036541922.1">
    <property type="nucleotide sequence ID" value="XM_036680449.1"/>
</dbReference>
<reference evidence="12 13" key="1">
    <citation type="submission" date="2020-05" db="EMBL/GenBank/DDBJ databases">
        <title>Identification and distribution of gene clusters putatively required for synthesis of sphingolipid metabolism inhibitors in phylogenetically diverse species of the filamentous fungus Fusarium.</title>
        <authorList>
            <person name="Kim H.-S."/>
            <person name="Busman M."/>
            <person name="Brown D.W."/>
            <person name="Divon H."/>
            <person name="Uhlig S."/>
            <person name="Proctor R.H."/>
        </authorList>
    </citation>
    <scope>NUCLEOTIDE SEQUENCE [LARGE SCALE GENOMIC DNA]</scope>
    <source>
        <strain evidence="12 13">NRRL 66333</strain>
    </source>
</reference>
<feature type="transmembrane region" description="Helical" evidence="10">
    <location>
        <begin position="854"/>
        <end position="881"/>
    </location>
</feature>
<feature type="transmembrane region" description="Helical" evidence="10">
    <location>
        <begin position="747"/>
        <end position="769"/>
    </location>
</feature>
<dbReference type="Proteomes" id="UP000547976">
    <property type="component" value="Unassembled WGS sequence"/>
</dbReference>
<dbReference type="Pfam" id="PF07690">
    <property type="entry name" value="MFS_1"/>
    <property type="match status" value="1"/>
</dbReference>
<dbReference type="GO" id="GO:0004497">
    <property type="term" value="F:monooxygenase activity"/>
    <property type="evidence" value="ECO:0007669"/>
    <property type="project" value="InterPro"/>
</dbReference>
<evidence type="ECO:0000256" key="7">
    <source>
        <dbReference type="ARBA" id="ARBA00023136"/>
    </source>
</evidence>
<sequence>MSSIKLIIPREAMFNTGFLSARIWSPTSTSWNIIYYTALASGGFAFYWLCLVFYRLFLHPLRNVPGPKIAAATGWYEFYQDVILDGHYIKDYPRLHEKYGPIVRMSPNRVHINDPNFYHKVYSTGTKFLKEPAMFRFAGELDALPFITDPAAHKVRRGIVNPMFSPRAIKDFSPLALQIIKGALKKIGDSYETGKPVSLKRLESNFAMDIIMKLCFGKDMNCTQGKEGTEALVDSMVALPHSFSLIKHFPMLGKIMQSFPTHVLTYIIPGFVEFRNQCAQWANEVRERHQNGVYTDETGRQTVFDAILDAEPDRSTKELVDEAFSLVIGGTETTVTTITYGVWCILKNPEVEKKMLEELRTVETNSDGLMEYPNLMNLPYLTAVIHETLRISSPAPGILTRLVPSGGTKYGSHFLPADTSVSTAQRLIHYDPVLFPEPETFMPERWLDNSDKASKKNLIPFSKGPRMCVGLNLSYMEAYVFLGNLIRRFDLSLHDKNQGTLRWKDYIALHIEDEVLIKVNGLRQTFANFKTGIAENPLPWPQPTLPGAAGHLRKVAYRDNIGALDNGVRVWWEEPANRDPENPMSWSNGRKWGMIATISFLSFLTPLASSMMAPGVPQIMEEFGSSNDTEATFVVSIFILGFAFGPLFIAPLSELYGRIPIYHVCNSLFVVFSACCALSNGVPMLMAFRFLSGVSGVAVITCGSGSIADMMPAEQRGRAISLWSLGPLTGPVVGPVCAGFLVEAKGWRWVFWIITIVAGVAVPASFFILRESYAPVLLERKAKRLRKETGNELYQPRTKKKGTPRELFLAAIIRPTRMFCFSFIVMAMCVYLAVVYGIFYILLTTFTFVYKDAYGFNSIGAGLSFIPGGIGNILGLSYVGVLSDNLIKKRKAQGLEHQPEQRLHPIIIDIWSRRSELAPQN</sequence>
<feature type="transmembrane region" description="Helical" evidence="10">
    <location>
        <begin position="686"/>
        <end position="708"/>
    </location>
</feature>
<feature type="transmembrane region" description="Helical" evidence="10">
    <location>
        <begin position="661"/>
        <end position="680"/>
    </location>
</feature>
<dbReference type="Pfam" id="PF00067">
    <property type="entry name" value="p450"/>
    <property type="match status" value="1"/>
</dbReference>
<protein>
    <submittedName>
        <fullName evidence="12">Trichodiene oxygenase</fullName>
    </submittedName>
</protein>
<evidence type="ECO:0000256" key="10">
    <source>
        <dbReference type="SAM" id="Phobius"/>
    </source>
</evidence>
<dbReference type="CDD" id="cd11062">
    <property type="entry name" value="CYP58-like"/>
    <property type="match status" value="1"/>
</dbReference>
<dbReference type="Gene3D" id="1.20.1250.20">
    <property type="entry name" value="MFS general substrate transporter like domains"/>
    <property type="match status" value="1"/>
</dbReference>
<feature type="binding site" description="axial binding residue" evidence="9">
    <location>
        <position position="468"/>
    </location>
    <ligand>
        <name>heme</name>
        <dbReference type="ChEBI" id="CHEBI:30413"/>
    </ligand>
    <ligandPart>
        <name>Fe</name>
        <dbReference type="ChEBI" id="CHEBI:18248"/>
    </ligandPart>
</feature>
<keyword evidence="8" id="KW-0325">Glycoprotein</keyword>
<dbReference type="InterPro" id="IPR020846">
    <property type="entry name" value="MFS_dom"/>
</dbReference>
<dbReference type="InterPro" id="IPR036259">
    <property type="entry name" value="MFS_trans_sf"/>
</dbReference>
<gene>
    <name evidence="12" type="ORF">FSUBG_2653</name>
</gene>
<proteinExistence type="inferred from homology"/>
<feature type="transmembrane region" description="Helical" evidence="10">
    <location>
        <begin position="592"/>
        <end position="611"/>
    </location>
</feature>
<dbReference type="PRINTS" id="PR00463">
    <property type="entry name" value="EP450I"/>
</dbReference>
<comment type="similarity">
    <text evidence="2">Belongs to the major facilitator superfamily.</text>
</comment>
<evidence type="ECO:0000256" key="2">
    <source>
        <dbReference type="ARBA" id="ARBA00008335"/>
    </source>
</evidence>
<feature type="transmembrane region" description="Helical" evidence="10">
    <location>
        <begin position="33"/>
        <end position="54"/>
    </location>
</feature>
<evidence type="ECO:0000259" key="11">
    <source>
        <dbReference type="PROSITE" id="PS50850"/>
    </source>
</evidence>
<dbReference type="OrthoDB" id="3945418at2759"/>
<keyword evidence="9" id="KW-0349">Heme</keyword>
<evidence type="ECO:0000313" key="13">
    <source>
        <dbReference type="Proteomes" id="UP000547976"/>
    </source>
</evidence>
<evidence type="ECO:0000256" key="6">
    <source>
        <dbReference type="ARBA" id="ARBA00023004"/>
    </source>
</evidence>
<dbReference type="InterPro" id="IPR002401">
    <property type="entry name" value="Cyt_P450_E_grp-I"/>
</dbReference>
<comment type="subcellular location">
    <subcellularLocation>
        <location evidence="1">Membrane</location>
        <topology evidence="1">Multi-pass membrane protein</topology>
    </subcellularLocation>
</comment>
<comment type="caution">
    <text evidence="12">The sequence shown here is derived from an EMBL/GenBank/DDBJ whole genome shotgun (WGS) entry which is preliminary data.</text>
</comment>
<dbReference type="Gene3D" id="1.10.630.10">
    <property type="entry name" value="Cytochrome P450"/>
    <property type="match status" value="1"/>
</dbReference>
<evidence type="ECO:0000256" key="1">
    <source>
        <dbReference type="ARBA" id="ARBA00004141"/>
    </source>
</evidence>
<dbReference type="GeneID" id="59315167"/>
<dbReference type="SUPFAM" id="SSF48264">
    <property type="entry name" value="Cytochrome P450"/>
    <property type="match status" value="1"/>
</dbReference>
<keyword evidence="5 10" id="KW-1133">Transmembrane helix</keyword>